<dbReference type="SUPFAM" id="SSF53800">
    <property type="entry name" value="Chelatase"/>
    <property type="match status" value="1"/>
</dbReference>
<reference evidence="2" key="1">
    <citation type="submission" date="2022-05" db="EMBL/GenBank/DDBJ databases">
        <title>The Musa troglodytarum L. genome provides insights into the mechanism of non-climacteric behaviour and enrichment of carotenoids.</title>
        <authorList>
            <person name="Wang J."/>
        </authorList>
    </citation>
    <scope>NUCLEOTIDE SEQUENCE</scope>
    <source>
        <tissue evidence="2">Leaf</tissue>
    </source>
</reference>
<proteinExistence type="inferred from homology"/>
<dbReference type="PANTHER" id="PTHR11108:SF4">
    <property type="entry name" value="FERROCHELATASE-1, CHLOROPLASTIC_MITOCHONDRIAL"/>
    <property type="match status" value="1"/>
</dbReference>
<protein>
    <submittedName>
        <fullName evidence="2">Catalyzes the ferrous insertion into protoporphyrin IX By similarity</fullName>
    </submittedName>
</protein>
<evidence type="ECO:0000313" key="2">
    <source>
        <dbReference type="EMBL" id="URD97873.1"/>
    </source>
</evidence>
<dbReference type="AlphaFoldDB" id="A0A9E7JYC1"/>
<accession>A0A9E7JYC1</accession>
<dbReference type="Pfam" id="PF00762">
    <property type="entry name" value="Ferrochelatase"/>
    <property type="match status" value="1"/>
</dbReference>
<comment type="similarity">
    <text evidence="1">Belongs to the ferrochelatase family.</text>
</comment>
<dbReference type="EMBL" id="CP097506">
    <property type="protein sequence ID" value="URD97873.1"/>
    <property type="molecule type" value="Genomic_DNA"/>
</dbReference>
<dbReference type="OrthoDB" id="1715687at2759"/>
<dbReference type="CDD" id="cd03411">
    <property type="entry name" value="Ferrochelatase_N"/>
    <property type="match status" value="1"/>
</dbReference>
<dbReference type="GO" id="GO:0006783">
    <property type="term" value="P:heme biosynthetic process"/>
    <property type="evidence" value="ECO:0007669"/>
    <property type="project" value="InterPro"/>
</dbReference>
<sequence>MREVRAQLPCSESMKAVSSAVVQAKLLDLRGQNNIGSLDLRSTSVCCIKCTFHSSDNGLQETDKSLELPSFSCLSSDVSKAKFAKQTHISVKKHNQSRRTNYSAEASTYDGKVLSTASSAARERFGVLLLNLGGPETLNDVQPFLFNLFADPDILRLPRLFQFLQRPLAQLISVFRAPKGEGYAAIGGGSPLRRITDDQA</sequence>
<evidence type="ECO:0000256" key="1">
    <source>
        <dbReference type="RuleBase" id="RU004185"/>
    </source>
</evidence>
<dbReference type="GO" id="GO:0005739">
    <property type="term" value="C:mitochondrion"/>
    <property type="evidence" value="ECO:0007669"/>
    <property type="project" value="TreeGrafter"/>
</dbReference>
<dbReference type="PANTHER" id="PTHR11108">
    <property type="entry name" value="FERROCHELATASE"/>
    <property type="match status" value="1"/>
</dbReference>
<evidence type="ECO:0000313" key="3">
    <source>
        <dbReference type="Proteomes" id="UP001055439"/>
    </source>
</evidence>
<dbReference type="InterPro" id="IPR033659">
    <property type="entry name" value="Ferrochelatase_N"/>
</dbReference>
<gene>
    <name evidence="2" type="ORF">MUK42_06511</name>
</gene>
<dbReference type="GO" id="GO:0004325">
    <property type="term" value="F:ferrochelatase activity"/>
    <property type="evidence" value="ECO:0007669"/>
    <property type="project" value="InterPro"/>
</dbReference>
<name>A0A9E7JYC1_9LILI</name>
<keyword evidence="3" id="KW-1185">Reference proteome</keyword>
<dbReference type="Proteomes" id="UP001055439">
    <property type="component" value="Chromosome 4"/>
</dbReference>
<dbReference type="InterPro" id="IPR001015">
    <property type="entry name" value="Ferrochelatase"/>
</dbReference>
<organism evidence="2 3">
    <name type="scientific">Musa troglodytarum</name>
    <name type="common">fe'i banana</name>
    <dbReference type="NCBI Taxonomy" id="320322"/>
    <lineage>
        <taxon>Eukaryota</taxon>
        <taxon>Viridiplantae</taxon>
        <taxon>Streptophyta</taxon>
        <taxon>Embryophyta</taxon>
        <taxon>Tracheophyta</taxon>
        <taxon>Spermatophyta</taxon>
        <taxon>Magnoliopsida</taxon>
        <taxon>Liliopsida</taxon>
        <taxon>Zingiberales</taxon>
        <taxon>Musaceae</taxon>
        <taxon>Musa</taxon>
    </lineage>
</organism>
<dbReference type="Gene3D" id="3.40.50.1400">
    <property type="match status" value="1"/>
</dbReference>